<evidence type="ECO:0000313" key="6">
    <source>
        <dbReference type="EMBL" id="GEN05189.1"/>
    </source>
</evidence>
<feature type="domain" description="Calcineurin-like phosphoesterase" evidence="5">
    <location>
        <begin position="1"/>
        <end position="237"/>
    </location>
</feature>
<comment type="similarity">
    <text evidence="4">Belongs to the cyclic nucleotide phosphodiesterase class-III family.</text>
</comment>
<protein>
    <submittedName>
        <fullName evidence="7">Calcineurin-like phosphoesterase</fullName>
    </submittedName>
</protein>
<reference evidence="6 9" key="2">
    <citation type="submission" date="2019-07" db="EMBL/GenBank/DDBJ databases">
        <title>Whole genome shotgun sequence of Myxococcus fulvus NBRC 100333.</title>
        <authorList>
            <person name="Hosoyama A."/>
            <person name="Uohara A."/>
            <person name="Ohji S."/>
            <person name="Ichikawa N."/>
        </authorList>
    </citation>
    <scope>NUCLEOTIDE SEQUENCE [LARGE SCALE GENOMIC DNA]</scope>
    <source>
        <strain evidence="6 9">NBRC 100333</strain>
    </source>
</reference>
<dbReference type="AlphaFoldDB" id="A0A511STD9"/>
<gene>
    <name evidence="6" type="ORF">MFU01_02260</name>
    <name evidence="7" type="ORF">SAMN05443572_1011266</name>
</gene>
<dbReference type="Pfam" id="PF00149">
    <property type="entry name" value="Metallophos"/>
    <property type="match status" value="1"/>
</dbReference>
<organism evidence="6 9">
    <name type="scientific">Myxococcus fulvus</name>
    <dbReference type="NCBI Taxonomy" id="33"/>
    <lineage>
        <taxon>Bacteria</taxon>
        <taxon>Pseudomonadati</taxon>
        <taxon>Myxococcota</taxon>
        <taxon>Myxococcia</taxon>
        <taxon>Myxococcales</taxon>
        <taxon>Cystobacterineae</taxon>
        <taxon>Myxococcaceae</taxon>
        <taxon>Myxococcus</taxon>
    </lineage>
</organism>
<comment type="caution">
    <text evidence="6">The sequence shown here is derived from an EMBL/GenBank/DDBJ whole genome shotgun (WGS) entry which is preliminary data.</text>
</comment>
<dbReference type="EMBL" id="BJXR01000006">
    <property type="protein sequence ID" value="GEN05189.1"/>
    <property type="molecule type" value="Genomic_DNA"/>
</dbReference>
<reference evidence="7 8" key="1">
    <citation type="submission" date="2016-10" db="EMBL/GenBank/DDBJ databases">
        <authorList>
            <person name="Varghese N."/>
            <person name="Submissions S."/>
        </authorList>
    </citation>
    <scope>NUCLEOTIDE SEQUENCE [LARGE SCALE GENOMIC DNA]</scope>
    <source>
        <strain evidence="7 8">DSM 16525</strain>
    </source>
</reference>
<dbReference type="InterPro" id="IPR050884">
    <property type="entry name" value="CNP_phosphodiesterase-III"/>
</dbReference>
<dbReference type="PANTHER" id="PTHR42988">
    <property type="entry name" value="PHOSPHOHYDROLASE"/>
    <property type="match status" value="1"/>
</dbReference>
<evidence type="ECO:0000256" key="3">
    <source>
        <dbReference type="ARBA" id="ARBA00023004"/>
    </source>
</evidence>
<evidence type="ECO:0000313" key="8">
    <source>
        <dbReference type="Proteomes" id="UP000183760"/>
    </source>
</evidence>
<dbReference type="RefSeq" id="WP_074949671.1">
    <property type="nucleotide sequence ID" value="NZ_BJXR01000006.1"/>
</dbReference>
<evidence type="ECO:0000256" key="1">
    <source>
        <dbReference type="ARBA" id="ARBA00022723"/>
    </source>
</evidence>
<dbReference type="GO" id="GO:0046872">
    <property type="term" value="F:metal ion binding"/>
    <property type="evidence" value="ECO:0007669"/>
    <property type="project" value="UniProtKB-KW"/>
</dbReference>
<dbReference type="Gene3D" id="3.60.21.10">
    <property type="match status" value="1"/>
</dbReference>
<dbReference type="PANTHER" id="PTHR42988:SF2">
    <property type="entry name" value="CYCLIC NUCLEOTIDE PHOSPHODIESTERASE CBUA0032-RELATED"/>
    <property type="match status" value="1"/>
</dbReference>
<keyword evidence="2" id="KW-0378">Hydrolase</keyword>
<evidence type="ECO:0000313" key="9">
    <source>
        <dbReference type="Proteomes" id="UP000321514"/>
    </source>
</evidence>
<keyword evidence="8" id="KW-1185">Reference proteome</keyword>
<proteinExistence type="inferred from homology"/>
<evidence type="ECO:0000259" key="5">
    <source>
        <dbReference type="Pfam" id="PF00149"/>
    </source>
</evidence>
<dbReference type="Proteomes" id="UP000321514">
    <property type="component" value="Unassembled WGS sequence"/>
</dbReference>
<evidence type="ECO:0000313" key="7">
    <source>
        <dbReference type="EMBL" id="SET15466.1"/>
    </source>
</evidence>
<sequence length="284" mass="30830">MRFIHCSDVHVTDDYFALPLRKLGWRRWVALAELTVGGRAKRYASAPHALSAIAREVDRHAADHFILSGDLTAYALDSEFKGARQALGPLSDDPGRCTVIPGNHDVYTPGSHQKGRFASHFGHLLHSDLPEHRREGAFPFVRLVGSEAAVVGLLSARVPLSPGLSYGVIGDAQLDGLAALLKDPRLDGRAILVVVHHAPLTRKGRADRWHHGLRDAQALLGLLPGPRHAVLHGHIHQRYHHPATAERPHIFGAGSSTEAGHEGYWLIEVAHGQVVGGQVQAPPL</sequence>
<dbReference type="EMBL" id="FOIB01000001">
    <property type="protein sequence ID" value="SET15466.1"/>
    <property type="molecule type" value="Genomic_DNA"/>
</dbReference>
<accession>A0A511STD9</accession>
<evidence type="ECO:0000256" key="4">
    <source>
        <dbReference type="ARBA" id="ARBA00025742"/>
    </source>
</evidence>
<dbReference type="OrthoDB" id="9794568at2"/>
<dbReference type="SUPFAM" id="SSF56300">
    <property type="entry name" value="Metallo-dependent phosphatases"/>
    <property type="match status" value="1"/>
</dbReference>
<dbReference type="InterPro" id="IPR004843">
    <property type="entry name" value="Calcineurin-like_PHP"/>
</dbReference>
<dbReference type="STRING" id="1334629.MFUL124B02_07240"/>
<evidence type="ECO:0000256" key="2">
    <source>
        <dbReference type="ARBA" id="ARBA00022801"/>
    </source>
</evidence>
<dbReference type="InterPro" id="IPR029052">
    <property type="entry name" value="Metallo-depent_PP-like"/>
</dbReference>
<keyword evidence="1" id="KW-0479">Metal-binding</keyword>
<keyword evidence="3" id="KW-0408">Iron</keyword>
<name>A0A511STD9_MYXFU</name>
<dbReference type="GO" id="GO:0016787">
    <property type="term" value="F:hydrolase activity"/>
    <property type="evidence" value="ECO:0007669"/>
    <property type="project" value="UniProtKB-KW"/>
</dbReference>
<dbReference type="Proteomes" id="UP000183760">
    <property type="component" value="Unassembled WGS sequence"/>
</dbReference>